<keyword evidence="3" id="KW-0963">Cytoplasm</keyword>
<evidence type="ECO:0000256" key="2">
    <source>
        <dbReference type="ARBA" id="ARBA00004496"/>
    </source>
</evidence>
<evidence type="ECO:0000256" key="6">
    <source>
        <dbReference type="SAM" id="Coils"/>
    </source>
</evidence>
<dbReference type="GO" id="GO:0005737">
    <property type="term" value="C:cytoplasm"/>
    <property type="evidence" value="ECO:0007669"/>
    <property type="project" value="UniProtKB-SubCell"/>
</dbReference>
<feature type="coiled-coil region" evidence="6">
    <location>
        <begin position="107"/>
        <end position="166"/>
    </location>
</feature>
<evidence type="ECO:0000256" key="1">
    <source>
        <dbReference type="ARBA" id="ARBA00004278"/>
    </source>
</evidence>
<dbReference type="Gene3D" id="1.10.238.10">
    <property type="entry name" value="EF-hand"/>
    <property type="match status" value="2"/>
</dbReference>
<evidence type="ECO:0000313" key="9">
    <source>
        <dbReference type="Proteomes" id="UP000887577"/>
    </source>
</evidence>
<dbReference type="Pfam" id="PF23729">
    <property type="entry name" value="Spectrin_Dys-1"/>
    <property type="match status" value="1"/>
</dbReference>
<dbReference type="Pfam" id="PF09068">
    <property type="entry name" value="EF-hand_2"/>
    <property type="match status" value="1"/>
</dbReference>
<name>A0A914XTH2_9BILA</name>
<dbReference type="SUPFAM" id="SSF51045">
    <property type="entry name" value="WW domain"/>
    <property type="match status" value="1"/>
</dbReference>
<dbReference type="WBParaSite" id="PSU_v2.g11257.t1">
    <property type="protein sequence ID" value="PSU_v2.g11257.t1"/>
    <property type="gene ID" value="PSU_v2.g11257"/>
</dbReference>
<dbReference type="InterPro" id="IPR018159">
    <property type="entry name" value="Spectrin/alpha-actinin"/>
</dbReference>
<feature type="domain" description="WW" evidence="8">
    <location>
        <begin position="576"/>
        <end position="610"/>
    </location>
</feature>
<feature type="region of interest" description="Disordered" evidence="7">
    <location>
        <begin position="993"/>
        <end position="1033"/>
    </location>
</feature>
<dbReference type="PROSITE" id="PS50020">
    <property type="entry name" value="WW_DOMAIN_2"/>
    <property type="match status" value="1"/>
</dbReference>
<dbReference type="GO" id="GO:0099536">
    <property type="term" value="P:synaptic signaling"/>
    <property type="evidence" value="ECO:0007669"/>
    <property type="project" value="TreeGrafter"/>
</dbReference>
<dbReference type="SMART" id="SM00456">
    <property type="entry name" value="WW"/>
    <property type="match status" value="1"/>
</dbReference>
<feature type="region of interest" description="Disordered" evidence="7">
    <location>
        <begin position="911"/>
        <end position="934"/>
    </location>
</feature>
<feature type="coiled-coil region" evidence="6">
    <location>
        <begin position="358"/>
        <end position="385"/>
    </location>
</feature>
<evidence type="ECO:0000256" key="7">
    <source>
        <dbReference type="SAM" id="MobiDB-lite"/>
    </source>
</evidence>
<feature type="coiled-coil region" evidence="6">
    <location>
        <begin position="25"/>
        <end position="59"/>
    </location>
</feature>
<dbReference type="PANTHER" id="PTHR12268">
    <property type="entry name" value="E3 UBIQUITIN-PROTEIN LIGASE KCMF1"/>
    <property type="match status" value="1"/>
</dbReference>
<feature type="coiled-coil region" evidence="6">
    <location>
        <begin position="1093"/>
        <end position="1120"/>
    </location>
</feature>
<dbReference type="Pfam" id="PF09069">
    <property type="entry name" value="EF-hand_3"/>
    <property type="match status" value="1"/>
</dbReference>
<dbReference type="CDD" id="cd00176">
    <property type="entry name" value="SPEC"/>
    <property type="match status" value="1"/>
</dbReference>
<dbReference type="Gene3D" id="2.20.70.10">
    <property type="match status" value="1"/>
</dbReference>
<dbReference type="GO" id="GO:0016010">
    <property type="term" value="C:dystrophin-associated glycoprotein complex"/>
    <property type="evidence" value="ECO:0007669"/>
    <property type="project" value="UniProtKB-ARBA"/>
</dbReference>
<dbReference type="SUPFAM" id="SSF47473">
    <property type="entry name" value="EF-hand"/>
    <property type="match status" value="2"/>
</dbReference>
<dbReference type="SMART" id="SM00150">
    <property type="entry name" value="SPEC"/>
    <property type="match status" value="2"/>
</dbReference>
<dbReference type="PANTHER" id="PTHR12268:SF14">
    <property type="entry name" value="DYSTROPHIN-1"/>
    <property type="match status" value="1"/>
</dbReference>
<sequence>MLLKHFLWLQEVERTTTNPLDICDLTQIYNNADKLQNNVDELKIRKAELERLRDELQNEEPSEKLIRKMDKVESEAARVGEICAIRQIELEKLISQMTQFLSEKTSIEAWLEEAKIALENAENVQKLDDNQLQIELDTIERFFNEMDEIKQKIINLNEQGATLLKQYRRDECHRMSHALSTINALWTKFNDNIRIRRAVLEARQTSRKDFSQALERFEEWLTEELKIVNDRVDQLHRLTSTLANAASLKQFVDQQHDLSAEIEAHMEVFELVNCVGGDALELINVPEEKQKMKSRLNRIRSDWEQLNAINKVLSERILAAQNEHDKLQDQLVFLTNWVNEKLELLQTEQLVVGDPALIQRQSGLIKDLEQAVESKEKEVDTCITEVRAYLMRHDLRPTFQTNFILSHKEDTEEQREADFVQGVQMQSDCDKLENDWKLFIEQLNLLSQVVREAHKEISDLSNALAEALLTVSSLEEKVDKCRAVEKLQLDQLKDAYGEALILTHSISEAQIRVEDVNDCAGKIQAENIALSSHLRAQIQAVNQRCRKLKKDLSNRKIAIERALKDFGPSSEHFMLGSVTAPWQRAISQTNLLPYYIDHINRTTQWDHPAMVSVMENLAEFNQVKFCAYRLAMKLRAIQKTACLDLIELSELKKALAKFSSKSYTETIQTDEMTMCLLPLFEDIHILHPDLLPRDSVILAVDLTMNLIFNIYDPSDFSCRDAVSRILSFEVTLVIFCKAPLEEKYKYLFQLVSANDSVDHKQLAILFYEIIQIPKFLGEAAAFGGSNVEPSVRSCFSSSHFPNTVTLDDFLKWLKMEPQSFIWLPVLHRITASENIKHEAKCNTTSKDDLRDFGNILLNKFRTVNQKTGYLPLETVYEGQPIETRQTAPINPESELIHRHIQLFATRLNKTRREKSKSVISQAHSEPRPPGPVNLKSPLQLVLNVEQMEKDELDSLLQKLKHENRSLRQSLNASRSRLTLNALGSSTLDNRRLSTASLSKRRRSSGTGFLLSDLEPHGSGHGHGHGNYSTLPAGFSLSRPPLPASMRTGSTPLYNNEQNLMLNLGKSQPVASSAPFIHGHDSGDIHDYRLEQRQKILIDQNRLLMRQLQRLKKQLAKQGKDPESPISVLPKNGISSVYTAEAYASENESDAQGRTTTDVEGLFHTVEGLGQAMEQFVVSVSNDDADALFDS</sequence>
<evidence type="ECO:0000259" key="8">
    <source>
        <dbReference type="PROSITE" id="PS50020"/>
    </source>
</evidence>
<dbReference type="InterPro" id="IPR011992">
    <property type="entry name" value="EF-hand-dom_pair"/>
</dbReference>
<dbReference type="InterPro" id="IPR001202">
    <property type="entry name" value="WW_dom"/>
</dbReference>
<dbReference type="InterPro" id="IPR050774">
    <property type="entry name" value="KCMF1/Dystrophin"/>
</dbReference>
<keyword evidence="6" id="KW-0175">Coiled coil</keyword>
<dbReference type="InterPro" id="IPR036020">
    <property type="entry name" value="WW_dom_sf"/>
</dbReference>
<dbReference type="InterPro" id="IPR015153">
    <property type="entry name" value="EF-hand_dom_typ1"/>
</dbReference>
<keyword evidence="4" id="KW-0106">Calcium</keyword>
<protein>
    <submittedName>
        <fullName evidence="10">WW domain-containing protein</fullName>
    </submittedName>
</protein>
<dbReference type="Gene3D" id="1.20.58.60">
    <property type="match status" value="3"/>
</dbReference>
<evidence type="ECO:0000313" key="10">
    <source>
        <dbReference type="WBParaSite" id="PSU_v2.g11257.t1"/>
    </source>
</evidence>
<dbReference type="PROSITE" id="PS01159">
    <property type="entry name" value="WW_DOMAIN_1"/>
    <property type="match status" value="1"/>
</dbReference>
<dbReference type="InterPro" id="IPR015154">
    <property type="entry name" value="EF-hand_dom_typ2"/>
</dbReference>
<dbReference type="SUPFAM" id="SSF46966">
    <property type="entry name" value="Spectrin repeat"/>
    <property type="match status" value="4"/>
</dbReference>
<comment type="subcellular location">
    <subcellularLocation>
        <location evidence="1">Cell membrane</location>
        <location evidence="1">Sarcolemma</location>
        <topology evidence="1">Peripheral membrane protein</topology>
        <orientation evidence="1">Cytoplasmic side</orientation>
    </subcellularLocation>
    <subcellularLocation>
        <location evidence="2">Cytoplasm</location>
    </subcellularLocation>
</comment>
<keyword evidence="9" id="KW-1185">Reference proteome</keyword>
<proteinExistence type="predicted"/>
<keyword evidence="5" id="KW-0206">Cytoskeleton</keyword>
<feature type="coiled-coil region" evidence="6">
    <location>
        <begin position="450"/>
        <end position="477"/>
    </location>
</feature>
<organism evidence="9 10">
    <name type="scientific">Panagrolaimus superbus</name>
    <dbReference type="NCBI Taxonomy" id="310955"/>
    <lineage>
        <taxon>Eukaryota</taxon>
        <taxon>Metazoa</taxon>
        <taxon>Ecdysozoa</taxon>
        <taxon>Nematoda</taxon>
        <taxon>Chromadorea</taxon>
        <taxon>Rhabditida</taxon>
        <taxon>Tylenchina</taxon>
        <taxon>Panagrolaimomorpha</taxon>
        <taxon>Panagrolaimoidea</taxon>
        <taxon>Panagrolaimidae</taxon>
        <taxon>Panagrolaimus</taxon>
    </lineage>
</organism>
<dbReference type="AlphaFoldDB" id="A0A914XTH2"/>
<dbReference type="Proteomes" id="UP000887577">
    <property type="component" value="Unplaced"/>
</dbReference>
<evidence type="ECO:0000256" key="4">
    <source>
        <dbReference type="ARBA" id="ARBA00022837"/>
    </source>
</evidence>
<dbReference type="Gene3D" id="6.10.140.70">
    <property type="match status" value="1"/>
</dbReference>
<dbReference type="GO" id="GO:0045202">
    <property type="term" value="C:synapse"/>
    <property type="evidence" value="ECO:0007669"/>
    <property type="project" value="GOC"/>
</dbReference>
<accession>A0A914XTH2</accession>
<dbReference type="InterPro" id="IPR056503">
    <property type="entry name" value="Spectrin_Dys-1"/>
</dbReference>
<dbReference type="CDD" id="cd00201">
    <property type="entry name" value="WW"/>
    <property type="match status" value="1"/>
</dbReference>
<evidence type="ECO:0000256" key="5">
    <source>
        <dbReference type="ARBA" id="ARBA00023212"/>
    </source>
</evidence>
<evidence type="ECO:0000256" key="3">
    <source>
        <dbReference type="ARBA" id="ARBA00022490"/>
    </source>
</evidence>
<reference evidence="10" key="1">
    <citation type="submission" date="2022-11" db="UniProtKB">
        <authorList>
            <consortium name="WormBaseParasite"/>
        </authorList>
    </citation>
    <scope>IDENTIFICATION</scope>
</reference>
<feature type="coiled-coil region" evidence="6">
    <location>
        <begin position="942"/>
        <end position="976"/>
    </location>
</feature>